<feature type="region of interest" description="Disordered" evidence="1">
    <location>
        <begin position="58"/>
        <end position="97"/>
    </location>
</feature>
<evidence type="ECO:0000313" key="3">
    <source>
        <dbReference type="Proteomes" id="UP001054945"/>
    </source>
</evidence>
<feature type="compositionally biased region" description="Basic and acidic residues" evidence="1">
    <location>
        <begin position="73"/>
        <end position="97"/>
    </location>
</feature>
<sequence length="97" mass="11164">MSTTTNSRNIAYLGLFEKHYSSAIFQGLFSYLGSYRCVFLAGVLLRFILDNLLSCEENRHEHDGEDDEEEEDVVQREKVQMASEDQCHHEDHPPAAE</sequence>
<dbReference type="EMBL" id="BPLR01015762">
    <property type="protein sequence ID" value="GIY78485.1"/>
    <property type="molecule type" value="Genomic_DNA"/>
</dbReference>
<evidence type="ECO:0000256" key="1">
    <source>
        <dbReference type="SAM" id="MobiDB-lite"/>
    </source>
</evidence>
<organism evidence="2 3">
    <name type="scientific">Caerostris extrusa</name>
    <name type="common">Bark spider</name>
    <name type="synonym">Caerostris bankana</name>
    <dbReference type="NCBI Taxonomy" id="172846"/>
    <lineage>
        <taxon>Eukaryota</taxon>
        <taxon>Metazoa</taxon>
        <taxon>Ecdysozoa</taxon>
        <taxon>Arthropoda</taxon>
        <taxon>Chelicerata</taxon>
        <taxon>Arachnida</taxon>
        <taxon>Araneae</taxon>
        <taxon>Araneomorphae</taxon>
        <taxon>Entelegynae</taxon>
        <taxon>Araneoidea</taxon>
        <taxon>Araneidae</taxon>
        <taxon>Caerostris</taxon>
    </lineage>
</organism>
<name>A0AAV4W8V9_CAEEX</name>
<accession>A0AAV4W8V9</accession>
<comment type="caution">
    <text evidence="2">The sequence shown here is derived from an EMBL/GenBank/DDBJ whole genome shotgun (WGS) entry which is preliminary data.</text>
</comment>
<reference evidence="2 3" key="1">
    <citation type="submission" date="2021-06" db="EMBL/GenBank/DDBJ databases">
        <title>Caerostris extrusa draft genome.</title>
        <authorList>
            <person name="Kono N."/>
            <person name="Arakawa K."/>
        </authorList>
    </citation>
    <scope>NUCLEOTIDE SEQUENCE [LARGE SCALE GENOMIC DNA]</scope>
</reference>
<protein>
    <submittedName>
        <fullName evidence="2">Uncharacterized protein</fullName>
    </submittedName>
</protein>
<dbReference type="Proteomes" id="UP001054945">
    <property type="component" value="Unassembled WGS sequence"/>
</dbReference>
<proteinExistence type="predicted"/>
<keyword evidence="3" id="KW-1185">Reference proteome</keyword>
<dbReference type="AlphaFoldDB" id="A0AAV4W8V9"/>
<evidence type="ECO:0000313" key="2">
    <source>
        <dbReference type="EMBL" id="GIY78485.1"/>
    </source>
</evidence>
<gene>
    <name evidence="2" type="ORF">CEXT_591851</name>
</gene>